<name>A0A088F712_NICTO</name>
<accession>A0A088F712</accession>
<reference evidence="1" key="1">
    <citation type="submission" date="2014-03" db="EMBL/GenBank/DDBJ databases">
        <title>Deep sequencing of the tobacco ancestor Nicotiana tomentosiformis reveals multiple T-DNA inserts and a complex evolutionary history of natural transformation in Nicotianae.</title>
        <authorList>
            <person name="Chen K."/>
            <person name="Dorlhac de Bornes F."/>
            <person name="Szegedi E."/>
            <person name="Otten L."/>
        </authorList>
    </citation>
    <scope>NUCLEOTIDE SEQUENCE</scope>
</reference>
<proteinExistence type="predicted"/>
<evidence type="ECO:0000313" key="1">
    <source>
        <dbReference type="EMBL" id="AIM40183.1"/>
    </source>
</evidence>
<protein>
    <submittedName>
        <fullName evidence="1">Orf511</fullName>
    </submittedName>
</protein>
<sequence length="511" mass="57312">MSLTNPSNISCGSLNDNLQDGRAIIIFSQVWERPQYRTDRCANFDVEPIPITVVQSILRRIQETDKSCHLQLHTVAGAYKVRSGPDAGKVRDLPSIMVSLKTCSPVQDIWALASNIATIANQESVMLCVDKVALDDGNAAATVAEIMLSPSRDMTFDRELLRQIAAKYGGASKIDDHPIFVVVNFSGGDLFKAGLEDAASYFYDLVGVTSINLGCMNVSFPRGRKTITTAQNFAAMIGRIEELGSEIKRRLKITFAVTWELLLSNEFRPPYRHYLIIDQRIFTSKLKQAPMHWSVRVVKLDENRIEIKSLWSSELVLNDRVDGGLEADPLIDRGKTSSGTLLIKNVNWESTLTRTLGSYVIPVEDAEIAIAAMKSMSRASGRWPSKYHTEDPNCLSYALWLLVKAKPIDNKPKRKIDVMVRDVYPRHVRPLQEQGPITALLHIGYPTTICFLLSILETYSLKNTDASEEDYLRFNEGLRHQLPGPGKLDDLRAGMSVRPFRKTRKLKEAPF</sequence>
<organism evidence="1">
    <name type="scientific">Nicotiana tomentosiformis</name>
    <name type="common">Tobacco</name>
    <dbReference type="NCBI Taxonomy" id="4098"/>
    <lineage>
        <taxon>Eukaryota</taxon>
        <taxon>Viridiplantae</taxon>
        <taxon>Streptophyta</taxon>
        <taxon>Embryophyta</taxon>
        <taxon>Tracheophyta</taxon>
        <taxon>Spermatophyta</taxon>
        <taxon>Magnoliopsida</taxon>
        <taxon>eudicotyledons</taxon>
        <taxon>Gunneridae</taxon>
        <taxon>Pentapetalae</taxon>
        <taxon>asterids</taxon>
        <taxon>lamiids</taxon>
        <taxon>Solanales</taxon>
        <taxon>Solanaceae</taxon>
        <taxon>Nicotianoideae</taxon>
        <taxon>Nicotianeae</taxon>
        <taxon>Nicotiana</taxon>
    </lineage>
</organism>
<dbReference type="AlphaFoldDB" id="A0A088F712"/>
<dbReference type="EMBL" id="KJ599829">
    <property type="protein sequence ID" value="AIM40183.1"/>
    <property type="molecule type" value="Genomic_DNA"/>
</dbReference>